<protein>
    <submittedName>
        <fullName evidence="2">Uncharacterized protein</fullName>
    </submittedName>
</protein>
<feature type="compositionally biased region" description="Low complexity" evidence="1">
    <location>
        <begin position="89"/>
        <end position="101"/>
    </location>
</feature>
<organism evidence="2">
    <name type="scientific">uncultured Gemmatimonadota bacterium</name>
    <dbReference type="NCBI Taxonomy" id="203437"/>
    <lineage>
        <taxon>Bacteria</taxon>
        <taxon>Pseudomonadati</taxon>
        <taxon>Gemmatimonadota</taxon>
        <taxon>environmental samples</taxon>
    </lineage>
</organism>
<feature type="compositionally biased region" description="Basic residues" evidence="1">
    <location>
        <begin position="1"/>
        <end position="14"/>
    </location>
</feature>
<gene>
    <name evidence="2" type="ORF">AVDCRST_MAG89-2615</name>
</gene>
<evidence type="ECO:0000313" key="2">
    <source>
        <dbReference type="EMBL" id="CAA9341092.1"/>
    </source>
</evidence>
<evidence type="ECO:0000256" key="1">
    <source>
        <dbReference type="SAM" id="MobiDB-lite"/>
    </source>
</evidence>
<name>A0A6J4LT51_9BACT</name>
<accession>A0A6J4LT51</accession>
<dbReference type="AlphaFoldDB" id="A0A6J4LT51"/>
<feature type="compositionally biased region" description="Basic and acidic residues" evidence="1">
    <location>
        <begin position="103"/>
        <end position="113"/>
    </location>
</feature>
<proteinExistence type="predicted"/>
<feature type="region of interest" description="Disordered" evidence="1">
    <location>
        <begin position="1"/>
        <end position="113"/>
    </location>
</feature>
<sequence>CTLRRRRHPRKNARGRSVLFGGLRRIPQLPSPPAPLPQAGEGRIRLRFGRPAPHAHLSSRGAATPHLAVHRRRQRPRDPPHTPRHARNSHAAASSATAVSHGGRGDGGRFRRS</sequence>
<reference evidence="2" key="1">
    <citation type="submission" date="2020-02" db="EMBL/GenBank/DDBJ databases">
        <authorList>
            <person name="Meier V. D."/>
        </authorList>
    </citation>
    <scope>NUCLEOTIDE SEQUENCE</scope>
    <source>
        <strain evidence="2">AVDCRST_MAG89</strain>
    </source>
</reference>
<feature type="non-terminal residue" evidence="2">
    <location>
        <position position="113"/>
    </location>
</feature>
<dbReference type="EMBL" id="CADCTV010000550">
    <property type="protein sequence ID" value="CAA9341092.1"/>
    <property type="molecule type" value="Genomic_DNA"/>
</dbReference>
<feature type="non-terminal residue" evidence="2">
    <location>
        <position position="1"/>
    </location>
</feature>